<feature type="region of interest" description="Disordered" evidence="1">
    <location>
        <begin position="342"/>
        <end position="371"/>
    </location>
</feature>
<feature type="domain" description="C2H2-type" evidence="2">
    <location>
        <begin position="20"/>
        <end position="42"/>
    </location>
</feature>
<dbReference type="InterPro" id="IPR040025">
    <property type="entry name" value="Znf622/Rei1/Reh1"/>
</dbReference>
<dbReference type="GO" id="GO:0030687">
    <property type="term" value="C:preribosome, large subunit precursor"/>
    <property type="evidence" value="ECO:0007669"/>
    <property type="project" value="TreeGrafter"/>
</dbReference>
<dbReference type="InterPro" id="IPR041661">
    <property type="entry name" value="ZN622/Rei1/Reh1_Znf-C2H2"/>
</dbReference>
<dbReference type="PANTHER" id="PTHR13182">
    <property type="entry name" value="ZINC FINGER PROTEIN 622"/>
    <property type="match status" value="1"/>
</dbReference>
<feature type="compositionally biased region" description="Acidic residues" evidence="1">
    <location>
        <begin position="194"/>
        <end position="214"/>
    </location>
</feature>
<dbReference type="PANTHER" id="PTHR13182:SF8">
    <property type="entry name" value="CYTOPLASMIC 60S SUBUNIT BIOGENESIS FACTOR ZNF622"/>
    <property type="match status" value="1"/>
</dbReference>
<accession>A0A1B7TGT2</accession>
<keyword evidence="4" id="KW-1185">Reference proteome</keyword>
<dbReference type="SUPFAM" id="SSF57667">
    <property type="entry name" value="beta-beta-alpha zinc fingers"/>
    <property type="match status" value="1"/>
</dbReference>
<evidence type="ECO:0000313" key="3">
    <source>
        <dbReference type="EMBL" id="OBA27940.1"/>
    </source>
</evidence>
<dbReference type="EMBL" id="LXPE01000006">
    <property type="protein sequence ID" value="OBA27940.1"/>
    <property type="molecule type" value="Genomic_DNA"/>
</dbReference>
<name>A0A1B7TGT2_9ASCO</name>
<sequence>MSDNIAQITHNSNKTLLFTCHACSLTFPSSDIQRYHMKSDWHRYNLKRKIEGLAPVSSEEFQTKIDAFIGSNGGDDTAEDKEDIYSSKSKVNKNTISNIEAETSDGADFEESSSDDEEEIKNSNLEEAEDVDEEEIYEHTSGFDVTKLNRIDLIVEHNDDASSDVVSTEYYKTTDFGDNSTATESGFTSRDITTDDSEYVISSDDEEDDSDAEGELTENDCVFCYYTSKDSERNIRHMFTKHGFYIPDRSFLVDLPGLISFIDYIINCEEHCLVCEYQGKGIKHHLDKKRHCKMIYETPKQKSLFKDYYDYSTADELNSKRSNETPNEVKTIKFAIDEEKENEKDRAKLSRSNSNDKLQEEKKQKDNGIKLERQQRVLAAIDSYKKNDKMYPGVSAKQSEDIIKHMQKMEIRYQYKQTNKSAIKQSNFQTHFRDPLLQ</sequence>
<proteinExistence type="predicted"/>
<reference evidence="4" key="1">
    <citation type="journal article" date="2016" name="Proc. Natl. Acad. Sci. U.S.A.">
        <title>Comparative genomics of biotechnologically important yeasts.</title>
        <authorList>
            <person name="Riley R."/>
            <person name="Haridas S."/>
            <person name="Wolfe K.H."/>
            <person name="Lopes M.R."/>
            <person name="Hittinger C.T."/>
            <person name="Goeker M."/>
            <person name="Salamov A.A."/>
            <person name="Wisecaver J.H."/>
            <person name="Long T.M."/>
            <person name="Calvey C.H."/>
            <person name="Aerts A.L."/>
            <person name="Barry K.W."/>
            <person name="Choi C."/>
            <person name="Clum A."/>
            <person name="Coughlan A.Y."/>
            <person name="Deshpande S."/>
            <person name="Douglass A.P."/>
            <person name="Hanson S.J."/>
            <person name="Klenk H.-P."/>
            <person name="LaButti K.M."/>
            <person name="Lapidus A."/>
            <person name="Lindquist E.A."/>
            <person name="Lipzen A.M."/>
            <person name="Meier-Kolthoff J.P."/>
            <person name="Ohm R.A."/>
            <person name="Otillar R.P."/>
            <person name="Pangilinan J.L."/>
            <person name="Peng Y."/>
            <person name="Rokas A."/>
            <person name="Rosa C.A."/>
            <person name="Scheuner C."/>
            <person name="Sibirny A.A."/>
            <person name="Slot J.C."/>
            <person name="Stielow J.B."/>
            <person name="Sun H."/>
            <person name="Kurtzman C.P."/>
            <person name="Blackwell M."/>
            <person name="Grigoriev I.V."/>
            <person name="Jeffries T.W."/>
        </authorList>
    </citation>
    <scope>NUCLEOTIDE SEQUENCE [LARGE SCALE GENOMIC DNA]</scope>
    <source>
        <strain evidence="4">NRRL Y-1626</strain>
    </source>
</reference>
<organism evidence="3 4">
    <name type="scientific">Hanseniaspora valbyensis NRRL Y-1626</name>
    <dbReference type="NCBI Taxonomy" id="766949"/>
    <lineage>
        <taxon>Eukaryota</taxon>
        <taxon>Fungi</taxon>
        <taxon>Dikarya</taxon>
        <taxon>Ascomycota</taxon>
        <taxon>Saccharomycotina</taxon>
        <taxon>Saccharomycetes</taxon>
        <taxon>Saccharomycodales</taxon>
        <taxon>Saccharomycodaceae</taxon>
        <taxon>Hanseniaspora</taxon>
    </lineage>
</organism>
<dbReference type="PROSITE" id="PS00028">
    <property type="entry name" value="ZINC_FINGER_C2H2_1"/>
    <property type="match status" value="1"/>
</dbReference>
<evidence type="ECO:0000256" key="1">
    <source>
        <dbReference type="SAM" id="MobiDB-lite"/>
    </source>
</evidence>
<comment type="caution">
    <text evidence="3">The sequence shown here is derived from an EMBL/GenBank/DDBJ whole genome shotgun (WGS) entry which is preliminary data.</text>
</comment>
<feature type="region of interest" description="Disordered" evidence="1">
    <location>
        <begin position="182"/>
        <end position="214"/>
    </location>
</feature>
<dbReference type="GO" id="GO:0042273">
    <property type="term" value="P:ribosomal large subunit biogenesis"/>
    <property type="evidence" value="ECO:0007669"/>
    <property type="project" value="TreeGrafter"/>
</dbReference>
<dbReference type="OrthoDB" id="19329at2759"/>
<feature type="compositionally biased region" description="Polar residues" evidence="1">
    <location>
        <begin position="182"/>
        <end position="191"/>
    </location>
</feature>
<dbReference type="Pfam" id="PF12756">
    <property type="entry name" value="zf-C2H2_2"/>
    <property type="match status" value="1"/>
</dbReference>
<dbReference type="InterPro" id="IPR036236">
    <property type="entry name" value="Znf_C2H2_sf"/>
</dbReference>
<feature type="region of interest" description="Disordered" evidence="1">
    <location>
        <begin position="99"/>
        <end position="134"/>
    </location>
</feature>
<evidence type="ECO:0000259" key="2">
    <source>
        <dbReference type="PROSITE" id="PS00028"/>
    </source>
</evidence>
<dbReference type="Proteomes" id="UP000092321">
    <property type="component" value="Unassembled WGS sequence"/>
</dbReference>
<feature type="compositionally biased region" description="Acidic residues" evidence="1">
    <location>
        <begin position="102"/>
        <end position="119"/>
    </location>
</feature>
<evidence type="ECO:0000313" key="4">
    <source>
        <dbReference type="Proteomes" id="UP000092321"/>
    </source>
</evidence>
<protein>
    <recommendedName>
        <fullName evidence="2">C2H2-type domain-containing protein</fullName>
    </recommendedName>
</protein>
<dbReference type="InterPro" id="IPR013087">
    <property type="entry name" value="Znf_C2H2_type"/>
</dbReference>
<gene>
    <name evidence="3" type="ORF">HANVADRAFT_52030</name>
</gene>
<feature type="compositionally biased region" description="Basic and acidic residues" evidence="1">
    <location>
        <begin position="357"/>
        <end position="371"/>
    </location>
</feature>
<dbReference type="AlphaFoldDB" id="A0A1B7TGT2"/>